<accession>A0A151M941</accession>
<evidence type="ECO:0000313" key="3">
    <source>
        <dbReference type="Proteomes" id="UP000050525"/>
    </source>
</evidence>
<feature type="region of interest" description="Disordered" evidence="1">
    <location>
        <begin position="433"/>
        <end position="461"/>
    </location>
</feature>
<comment type="caution">
    <text evidence="2">The sequence shown here is derived from an EMBL/GenBank/DDBJ whole genome shotgun (WGS) entry which is preliminary data.</text>
</comment>
<dbReference type="AlphaFoldDB" id="A0A151M941"/>
<proteinExistence type="predicted"/>
<feature type="compositionally biased region" description="Polar residues" evidence="1">
    <location>
        <begin position="19"/>
        <end position="39"/>
    </location>
</feature>
<dbReference type="SUPFAM" id="SSF48452">
    <property type="entry name" value="TPR-like"/>
    <property type="match status" value="3"/>
</dbReference>
<dbReference type="EMBL" id="AKHW03006295">
    <property type="protein sequence ID" value="KYO21015.1"/>
    <property type="molecule type" value="Genomic_DNA"/>
</dbReference>
<organism evidence="2 3">
    <name type="scientific">Alligator mississippiensis</name>
    <name type="common">American alligator</name>
    <dbReference type="NCBI Taxonomy" id="8496"/>
    <lineage>
        <taxon>Eukaryota</taxon>
        <taxon>Metazoa</taxon>
        <taxon>Chordata</taxon>
        <taxon>Craniata</taxon>
        <taxon>Vertebrata</taxon>
        <taxon>Euteleostomi</taxon>
        <taxon>Archelosauria</taxon>
        <taxon>Archosauria</taxon>
        <taxon>Crocodylia</taxon>
        <taxon>Alligatoridae</taxon>
        <taxon>Alligatorinae</taxon>
        <taxon>Alligator</taxon>
    </lineage>
</organism>
<reference evidence="2 3" key="1">
    <citation type="journal article" date="2012" name="Genome Biol.">
        <title>Sequencing three crocodilian genomes to illuminate the evolution of archosaurs and amniotes.</title>
        <authorList>
            <person name="St John J.A."/>
            <person name="Braun E.L."/>
            <person name="Isberg S.R."/>
            <person name="Miles L.G."/>
            <person name="Chong A.Y."/>
            <person name="Gongora J."/>
            <person name="Dalzell P."/>
            <person name="Moran C."/>
            <person name="Bed'hom B."/>
            <person name="Abzhanov A."/>
            <person name="Burgess S.C."/>
            <person name="Cooksey A.M."/>
            <person name="Castoe T.A."/>
            <person name="Crawford N.G."/>
            <person name="Densmore L.D."/>
            <person name="Drew J.C."/>
            <person name="Edwards S.V."/>
            <person name="Faircloth B.C."/>
            <person name="Fujita M.K."/>
            <person name="Greenwold M.J."/>
            <person name="Hoffmann F.G."/>
            <person name="Howard J.M."/>
            <person name="Iguchi T."/>
            <person name="Janes D.E."/>
            <person name="Khan S.Y."/>
            <person name="Kohno S."/>
            <person name="de Koning A.J."/>
            <person name="Lance S.L."/>
            <person name="McCarthy F.M."/>
            <person name="McCormack J.E."/>
            <person name="Merchant M.E."/>
            <person name="Peterson D.G."/>
            <person name="Pollock D.D."/>
            <person name="Pourmand N."/>
            <person name="Raney B.J."/>
            <person name="Roessler K.A."/>
            <person name="Sanford J.R."/>
            <person name="Sawyer R.H."/>
            <person name="Schmidt C.J."/>
            <person name="Triplett E.W."/>
            <person name="Tuberville T.D."/>
            <person name="Venegas-Anaya M."/>
            <person name="Howard J.T."/>
            <person name="Jarvis E.D."/>
            <person name="Guillette L.J.Jr."/>
            <person name="Glenn T.C."/>
            <person name="Green R.E."/>
            <person name="Ray D.A."/>
        </authorList>
    </citation>
    <scope>NUCLEOTIDE SEQUENCE [LARGE SCALE GENOMIC DNA]</scope>
    <source>
        <strain evidence="2">KSC_2009_1</strain>
    </source>
</reference>
<gene>
    <name evidence="2" type="primary">TTC23</name>
    <name evidence="2" type="ORF">Y1Q_0001332</name>
</gene>
<evidence type="ECO:0000313" key="2">
    <source>
        <dbReference type="EMBL" id="KYO21015.1"/>
    </source>
</evidence>
<feature type="region of interest" description="Disordered" evidence="1">
    <location>
        <begin position="18"/>
        <end position="39"/>
    </location>
</feature>
<evidence type="ECO:0000256" key="1">
    <source>
        <dbReference type="SAM" id="MobiDB-lite"/>
    </source>
</evidence>
<dbReference type="PANTHER" id="PTHR14485">
    <property type="entry name" value="TETRATRICOPEPTIDE REPEAT PROTEIN 23"/>
    <property type="match status" value="1"/>
</dbReference>
<dbReference type="Gene3D" id="1.25.40.10">
    <property type="entry name" value="Tetratricopeptide repeat domain"/>
    <property type="match status" value="3"/>
</dbReference>
<protein>
    <submittedName>
        <fullName evidence="2">Tetratricopeptide repeat protein 23</fullName>
    </submittedName>
</protein>
<dbReference type="PANTHER" id="PTHR14485:SF3">
    <property type="entry name" value="TETRATRICOPEPTIDE REPEAT PROTEIN 23"/>
    <property type="match status" value="1"/>
</dbReference>
<dbReference type="InterPro" id="IPR042621">
    <property type="entry name" value="TTC23/TTC23L"/>
</dbReference>
<name>A0A151M941_ALLMI</name>
<dbReference type="Proteomes" id="UP000050525">
    <property type="component" value="Unassembled WGS sequence"/>
</dbReference>
<sequence>MYRLEEKNLNYRLKRGSNRRMQQTQEVQTSGHTDSSTVTLSTELRNKIKYKSSETELLQPPSQKLLQCEQKANVHISNQEYKEALPELMRYIALARICYGDNHWKMAEAHVNLAQGYLQLQGFSLQAKQHAEKAKEILLASSLIPSSESEQRMDILQCSFAISHTLGRALTAIHKLKDAERSLIKARKLSEELLQGQHMPPDKWMEIKAEIELSFAQLYQSQKKSKEALLCYQKALNYTEKSKGEDNLECVPIYKKIAGAAQILRDHDTAIQHLVKAHFIALRKSPSSVEAGNTAHLVARAAVASKKSDHNDLAEKYFQESINSFKEAEGMGSAKCLAAEDDFSQFLIDTGQQERAALMLKGSLEAKKATFGDLSPEVAETYWLLGVTELAQGHTNLAHKKLKKCLYLQTLLYGSHNKRTLATKETIDLLSKTPDVATEQRGTDEEKPPLPCSTTLRGGRN</sequence>
<dbReference type="InterPro" id="IPR011990">
    <property type="entry name" value="TPR-like_helical_dom_sf"/>
</dbReference>
<keyword evidence="3" id="KW-1185">Reference proteome</keyword>
<feature type="compositionally biased region" description="Polar residues" evidence="1">
    <location>
        <begin position="452"/>
        <end position="461"/>
    </location>
</feature>
<dbReference type="eggNOG" id="ENOG502RQY0">
    <property type="taxonomic scope" value="Eukaryota"/>
</dbReference>
<dbReference type="STRING" id="8496.A0A151M941"/>